<comment type="caution">
    <text evidence="3">The sequence shown here is derived from an EMBL/GenBank/DDBJ whole genome shotgun (WGS) entry which is preliminary data.</text>
</comment>
<keyword evidence="1" id="KW-0472">Membrane</keyword>
<name>A0ABT3EHJ1_9FLAO</name>
<dbReference type="Proteomes" id="UP001165677">
    <property type="component" value="Unassembled WGS sequence"/>
</dbReference>
<keyword evidence="1" id="KW-0812">Transmembrane</keyword>
<evidence type="ECO:0000256" key="1">
    <source>
        <dbReference type="SAM" id="Phobius"/>
    </source>
</evidence>
<keyword evidence="1" id="KW-1133">Transmembrane helix</keyword>
<reference evidence="3" key="1">
    <citation type="submission" date="2022-10" db="EMBL/GenBank/DDBJ databases">
        <title>Flavobacterium sp. nov., a bacterium isolated from lake sediment.</title>
        <authorList>
            <person name="Qu J.-H."/>
        </authorList>
    </citation>
    <scope>NUCLEOTIDE SEQUENCE</scope>
    <source>
        <strain evidence="3">TH16-21</strain>
    </source>
</reference>
<evidence type="ECO:0000259" key="2">
    <source>
        <dbReference type="Pfam" id="PF09851"/>
    </source>
</evidence>
<dbReference type="RefSeq" id="WP_264368822.1">
    <property type="nucleotide sequence ID" value="NZ_JAPCIO010000004.1"/>
</dbReference>
<feature type="transmembrane region" description="Helical" evidence="1">
    <location>
        <begin position="54"/>
        <end position="74"/>
    </location>
</feature>
<sequence length="197" mass="22534">MVIRKISFSNGYINITEDKISYYNGNQHQTIERKCIGTIKTIEKTFLQKDSFTYSLRLIFFSLVVFALALITSIGFLTYLGLFICAYGFIALFVNVFFGLIGYRDASNFLIRVIFGIRGYEVTIHNNCGAKNIIFNIDKSDKNKINSIDQYRISANEKPVIETALNLNELEKLAELLKKGIITEEEFNIKKKQILGL</sequence>
<dbReference type="Pfam" id="PF09851">
    <property type="entry name" value="SHOCT"/>
    <property type="match status" value="1"/>
</dbReference>
<organism evidence="3 4">
    <name type="scientific">Flavobacterium lacisediminis</name>
    <dbReference type="NCBI Taxonomy" id="2989705"/>
    <lineage>
        <taxon>Bacteria</taxon>
        <taxon>Pseudomonadati</taxon>
        <taxon>Bacteroidota</taxon>
        <taxon>Flavobacteriia</taxon>
        <taxon>Flavobacteriales</taxon>
        <taxon>Flavobacteriaceae</taxon>
        <taxon>Flavobacterium</taxon>
    </lineage>
</organism>
<gene>
    <name evidence="3" type="ORF">OJ995_07385</name>
</gene>
<protein>
    <submittedName>
        <fullName evidence="3">SHOCT domain-containing protein</fullName>
    </submittedName>
</protein>
<evidence type="ECO:0000313" key="3">
    <source>
        <dbReference type="EMBL" id="MCW1148037.1"/>
    </source>
</evidence>
<keyword evidence="4" id="KW-1185">Reference proteome</keyword>
<dbReference type="EMBL" id="JAPCIO010000004">
    <property type="protein sequence ID" value="MCW1148037.1"/>
    <property type="molecule type" value="Genomic_DNA"/>
</dbReference>
<feature type="domain" description="SHOCT" evidence="2">
    <location>
        <begin position="169"/>
        <end position="195"/>
    </location>
</feature>
<feature type="transmembrane region" description="Helical" evidence="1">
    <location>
        <begin position="80"/>
        <end position="103"/>
    </location>
</feature>
<evidence type="ECO:0000313" key="4">
    <source>
        <dbReference type="Proteomes" id="UP001165677"/>
    </source>
</evidence>
<proteinExistence type="predicted"/>
<dbReference type="InterPro" id="IPR018649">
    <property type="entry name" value="SHOCT"/>
</dbReference>
<accession>A0ABT3EHJ1</accession>